<dbReference type="InterPro" id="IPR000184">
    <property type="entry name" value="Bac_surfAg_D15"/>
</dbReference>
<dbReference type="Pfam" id="PF01103">
    <property type="entry name" value="Omp85"/>
    <property type="match status" value="1"/>
</dbReference>
<gene>
    <name evidence="8" type="ORF">IAB03_03920</name>
</gene>
<keyword evidence="3 6" id="KW-0732">Signal</keyword>
<evidence type="ECO:0000259" key="7">
    <source>
        <dbReference type="Pfam" id="PF01103"/>
    </source>
</evidence>
<keyword evidence="4" id="KW-0472">Membrane</keyword>
<evidence type="ECO:0000256" key="4">
    <source>
        <dbReference type="ARBA" id="ARBA00023136"/>
    </source>
</evidence>
<dbReference type="AlphaFoldDB" id="A0A9D1M784"/>
<evidence type="ECO:0000256" key="1">
    <source>
        <dbReference type="ARBA" id="ARBA00004370"/>
    </source>
</evidence>
<dbReference type="PANTHER" id="PTHR12815">
    <property type="entry name" value="SORTING AND ASSEMBLY MACHINERY SAMM50 PROTEIN FAMILY MEMBER"/>
    <property type="match status" value="1"/>
</dbReference>
<dbReference type="InterPro" id="IPR039910">
    <property type="entry name" value="D15-like"/>
</dbReference>
<dbReference type="PROSITE" id="PS51257">
    <property type="entry name" value="PROKAR_LIPOPROTEIN"/>
    <property type="match status" value="1"/>
</dbReference>
<evidence type="ECO:0000256" key="5">
    <source>
        <dbReference type="ARBA" id="ARBA00023237"/>
    </source>
</evidence>
<accession>A0A9D1M784</accession>
<proteinExistence type="predicted"/>
<reference evidence="8" key="1">
    <citation type="submission" date="2020-10" db="EMBL/GenBank/DDBJ databases">
        <authorList>
            <person name="Gilroy R."/>
        </authorList>
    </citation>
    <scope>NUCLEOTIDE SEQUENCE</scope>
    <source>
        <strain evidence="8">CHK158-818</strain>
    </source>
</reference>
<reference evidence="8" key="2">
    <citation type="journal article" date="2021" name="PeerJ">
        <title>Extensive microbial diversity within the chicken gut microbiome revealed by metagenomics and culture.</title>
        <authorList>
            <person name="Gilroy R."/>
            <person name="Ravi A."/>
            <person name="Getino M."/>
            <person name="Pursley I."/>
            <person name="Horton D.L."/>
            <person name="Alikhan N.F."/>
            <person name="Baker D."/>
            <person name="Gharbi K."/>
            <person name="Hall N."/>
            <person name="Watson M."/>
            <person name="Adriaenssens E.M."/>
            <person name="Foster-Nyarko E."/>
            <person name="Jarju S."/>
            <person name="Secka A."/>
            <person name="Antonio M."/>
            <person name="Oren A."/>
            <person name="Chaudhuri R.R."/>
            <person name="La Ragione R."/>
            <person name="Hildebrand F."/>
            <person name="Pallen M.J."/>
        </authorList>
    </citation>
    <scope>NUCLEOTIDE SEQUENCE</scope>
    <source>
        <strain evidence="8">CHK158-818</strain>
    </source>
</reference>
<dbReference type="Gene3D" id="2.40.160.50">
    <property type="entry name" value="membrane protein fhac: a member of the omp85/tpsb transporter family"/>
    <property type="match status" value="1"/>
</dbReference>
<dbReference type="EMBL" id="DVNA01000093">
    <property type="protein sequence ID" value="HIU54941.1"/>
    <property type="molecule type" value="Genomic_DNA"/>
</dbReference>
<sequence>MNNRYLYILLASMFGLIWSSSCSTTKLIPEGEVLYTGVKKITIVSDSAAGKIPGDVESAIKEPLSVAPNNPLFSPYVRTPFPIGLWAYNTFKTDKTKGFKHWMFAKFAKEPVLISKVQPDIRVKAVENILNNYGYFGSQASYELLPDKRNPKKARVNYTVNVAPPVRYGEIEYRFPETPLGTLIDSTRYSSLLQTGKQYNADTLAMERSRIASLARGRGYYFFRPEYVEYLADSTLHPRQIALRLVPQKGIPEVALRKYFVGNIQVVLQPVVSTSQPFDTIQAGEFTILTHQPLKVRKSVLRRSIEMRRGDLFDATAPEKSLSNLNKLDIFRYVNMDVTPIDSIGNSDSLNVSIQAQFDTPLEAEFEVDVSSKSNNFIGPGVIFGLNRKNVFGGGEKLSVRLNGAYEWQTGKQPAGSKSSLLNSYEFGLNSTLAIPRLLAPRVITRRNRYPARTSFQLGADLMNRPKYFRMLSFSGSAFFDFQTSPTRYHTLTPFKLVYNNLLNSSAEFNQTLEENPALALSFRNQFIPSMSYSYTIDKTYGPNNGKRLFWQNSITEAGNILSVVTHCLGQRGADKKLFGSTFSQFIKAVSEFKYYKKTRKNDWIASRILVGIEHAYGNSSVVPYSEQFYIGGANSIRAFTIRSLGPGSYKPSADNANAFLDQTGTFKLELNTEWRFNIYNRLNGALFVDAGNIWLLKKDPMRPGGELTMKNFFEEIAVGTGFGFRYDISYLVLRADLGIAIHAPYKTDKKGYYNIESFGKGLGFHLAIGYPF</sequence>
<feature type="chain" id="PRO_5039007850" evidence="6">
    <location>
        <begin position="24"/>
        <end position="773"/>
    </location>
</feature>
<comment type="subcellular location">
    <subcellularLocation>
        <location evidence="1">Membrane</location>
    </subcellularLocation>
</comment>
<feature type="signal peptide" evidence="6">
    <location>
        <begin position="1"/>
        <end position="23"/>
    </location>
</feature>
<keyword evidence="5" id="KW-0998">Cell outer membrane</keyword>
<evidence type="ECO:0000313" key="8">
    <source>
        <dbReference type="EMBL" id="HIU54941.1"/>
    </source>
</evidence>
<dbReference type="PANTHER" id="PTHR12815:SF47">
    <property type="entry name" value="TRANSLOCATION AND ASSEMBLY MODULE SUBUNIT TAMA"/>
    <property type="match status" value="1"/>
</dbReference>
<name>A0A9D1M784_9BACT</name>
<evidence type="ECO:0000313" key="9">
    <source>
        <dbReference type="Proteomes" id="UP000824112"/>
    </source>
</evidence>
<dbReference type="GO" id="GO:0019867">
    <property type="term" value="C:outer membrane"/>
    <property type="evidence" value="ECO:0007669"/>
    <property type="project" value="InterPro"/>
</dbReference>
<organism evidence="8 9">
    <name type="scientific">Candidatus Gallibacteroides avistercoris</name>
    <dbReference type="NCBI Taxonomy" id="2840833"/>
    <lineage>
        <taxon>Bacteria</taxon>
        <taxon>Pseudomonadati</taxon>
        <taxon>Bacteroidota</taxon>
        <taxon>Bacteroidia</taxon>
        <taxon>Bacteroidales</taxon>
        <taxon>Bacteroidaceae</taxon>
        <taxon>Bacteroidaceae incertae sedis</taxon>
        <taxon>Candidatus Gallibacteroides</taxon>
    </lineage>
</organism>
<dbReference type="Proteomes" id="UP000824112">
    <property type="component" value="Unassembled WGS sequence"/>
</dbReference>
<dbReference type="Gene3D" id="3.10.20.310">
    <property type="entry name" value="membrane protein fhac"/>
    <property type="match status" value="1"/>
</dbReference>
<evidence type="ECO:0000256" key="6">
    <source>
        <dbReference type="SAM" id="SignalP"/>
    </source>
</evidence>
<evidence type="ECO:0000256" key="2">
    <source>
        <dbReference type="ARBA" id="ARBA00022692"/>
    </source>
</evidence>
<evidence type="ECO:0000256" key="3">
    <source>
        <dbReference type="ARBA" id="ARBA00022729"/>
    </source>
</evidence>
<keyword evidence="2" id="KW-0812">Transmembrane</keyword>
<protein>
    <submittedName>
        <fullName evidence="8">BamA/TamA family outer membrane protein</fullName>
    </submittedName>
</protein>
<feature type="domain" description="Bacterial surface antigen (D15)" evidence="7">
    <location>
        <begin position="390"/>
        <end position="770"/>
    </location>
</feature>
<comment type="caution">
    <text evidence="8">The sequence shown here is derived from an EMBL/GenBank/DDBJ whole genome shotgun (WGS) entry which is preliminary data.</text>
</comment>